<accession>X0SZE9</accession>
<gene>
    <name evidence="1" type="ORF">S01H1_28781</name>
</gene>
<proteinExistence type="predicted"/>
<evidence type="ECO:0000313" key="1">
    <source>
        <dbReference type="EMBL" id="GAF86354.1"/>
    </source>
</evidence>
<sequence length="77" mass="8385">MSDATLPALIERARALRVWGYETLTIPALLDVAAAAECPDGSVDGTECPKMNRDPKGWCPTCQALARLREALQREVT</sequence>
<name>X0SZE9_9ZZZZ</name>
<comment type="caution">
    <text evidence="1">The sequence shown here is derived from an EMBL/GenBank/DDBJ whole genome shotgun (WGS) entry which is preliminary data.</text>
</comment>
<reference evidence="1" key="1">
    <citation type="journal article" date="2014" name="Front. Microbiol.">
        <title>High frequency of phylogenetically diverse reductive dehalogenase-homologous genes in deep subseafloor sedimentary metagenomes.</title>
        <authorList>
            <person name="Kawai M."/>
            <person name="Futagami T."/>
            <person name="Toyoda A."/>
            <person name="Takaki Y."/>
            <person name="Nishi S."/>
            <person name="Hori S."/>
            <person name="Arai W."/>
            <person name="Tsubouchi T."/>
            <person name="Morono Y."/>
            <person name="Uchiyama I."/>
            <person name="Ito T."/>
            <person name="Fujiyama A."/>
            <person name="Inagaki F."/>
            <person name="Takami H."/>
        </authorList>
    </citation>
    <scope>NUCLEOTIDE SEQUENCE</scope>
    <source>
        <strain evidence="1">Expedition CK06-06</strain>
    </source>
</reference>
<organism evidence="1">
    <name type="scientific">marine sediment metagenome</name>
    <dbReference type="NCBI Taxonomy" id="412755"/>
    <lineage>
        <taxon>unclassified sequences</taxon>
        <taxon>metagenomes</taxon>
        <taxon>ecological metagenomes</taxon>
    </lineage>
</organism>
<dbReference type="AlphaFoldDB" id="X0SZE9"/>
<dbReference type="EMBL" id="BARS01017611">
    <property type="protein sequence ID" value="GAF86354.1"/>
    <property type="molecule type" value="Genomic_DNA"/>
</dbReference>
<protein>
    <submittedName>
        <fullName evidence="1">Uncharacterized protein</fullName>
    </submittedName>
</protein>